<dbReference type="SUPFAM" id="SSF56112">
    <property type="entry name" value="Protein kinase-like (PK-like)"/>
    <property type="match status" value="1"/>
</dbReference>
<dbReference type="InterPro" id="IPR050528">
    <property type="entry name" value="L-type_Lectin-RKs"/>
</dbReference>
<dbReference type="SUPFAM" id="SSF49899">
    <property type="entry name" value="Concanavalin A-like lectins/glucanases"/>
    <property type="match status" value="2"/>
</dbReference>
<evidence type="ECO:0000256" key="10">
    <source>
        <dbReference type="ARBA" id="ARBA00022729"/>
    </source>
</evidence>
<dbReference type="FunFam" id="3.30.200.20:FF:000112">
    <property type="entry name" value="Lectin-domain containing receptor kinase A4.3"/>
    <property type="match status" value="1"/>
</dbReference>
<evidence type="ECO:0000256" key="22">
    <source>
        <dbReference type="SAM" id="MobiDB-lite"/>
    </source>
</evidence>
<dbReference type="GO" id="GO:0005524">
    <property type="term" value="F:ATP binding"/>
    <property type="evidence" value="ECO:0007669"/>
    <property type="project" value="UniProtKB-UniRule"/>
</dbReference>
<comment type="similarity">
    <text evidence="3">In the N-terminal section; belongs to the leguminous lectin family.</text>
</comment>
<evidence type="ECO:0000256" key="1">
    <source>
        <dbReference type="ARBA" id="ARBA00004236"/>
    </source>
</evidence>
<dbReference type="GO" id="GO:0006952">
    <property type="term" value="P:defense response"/>
    <property type="evidence" value="ECO:0007669"/>
    <property type="project" value="UniProtKB-ARBA"/>
</dbReference>
<evidence type="ECO:0000256" key="14">
    <source>
        <dbReference type="ARBA" id="ARBA00022840"/>
    </source>
</evidence>
<keyword evidence="11" id="KW-0430">Lectin</keyword>
<dbReference type="Gene3D" id="2.60.120.200">
    <property type="match status" value="1"/>
</dbReference>
<keyword evidence="15 23" id="KW-1133">Transmembrane helix</keyword>
<evidence type="ECO:0000256" key="2">
    <source>
        <dbReference type="ARBA" id="ARBA00004479"/>
    </source>
</evidence>
<dbReference type="InterPro" id="IPR017441">
    <property type="entry name" value="Protein_kinase_ATP_BS"/>
</dbReference>
<comment type="subcellular location">
    <subcellularLocation>
        <location evidence="1">Cell membrane</location>
    </subcellularLocation>
    <subcellularLocation>
        <location evidence="2">Membrane</location>
        <topology evidence="2">Single-pass type I membrane protein</topology>
    </subcellularLocation>
</comment>
<protein>
    <recommendedName>
        <fullName evidence="5">non-specific serine/threonine protein kinase</fullName>
        <ecNumber evidence="5">2.7.11.1</ecNumber>
    </recommendedName>
</protein>
<evidence type="ECO:0000256" key="8">
    <source>
        <dbReference type="ARBA" id="ARBA00022679"/>
    </source>
</evidence>
<keyword evidence="13" id="KW-0418">Kinase</keyword>
<keyword evidence="10" id="KW-0732">Signal</keyword>
<dbReference type="InterPro" id="IPR001245">
    <property type="entry name" value="Ser-Thr/Tyr_kinase_cat_dom"/>
</dbReference>
<evidence type="ECO:0000256" key="3">
    <source>
        <dbReference type="ARBA" id="ARBA00008536"/>
    </source>
</evidence>
<dbReference type="GO" id="GO:0051707">
    <property type="term" value="P:response to other organism"/>
    <property type="evidence" value="ECO:0007669"/>
    <property type="project" value="UniProtKB-ARBA"/>
</dbReference>
<dbReference type="CDD" id="cd06899">
    <property type="entry name" value="lectin_legume_LecRK_Arcelin_ConA"/>
    <property type="match status" value="1"/>
</dbReference>
<dbReference type="PANTHER" id="PTHR27007">
    <property type="match status" value="1"/>
</dbReference>
<dbReference type="GO" id="GO:0005886">
    <property type="term" value="C:plasma membrane"/>
    <property type="evidence" value="ECO:0007669"/>
    <property type="project" value="UniProtKB-SubCell"/>
</dbReference>
<feature type="region of interest" description="Disordered" evidence="22">
    <location>
        <begin position="20"/>
        <end position="63"/>
    </location>
</feature>
<dbReference type="InterPro" id="IPR013320">
    <property type="entry name" value="ConA-like_dom_sf"/>
</dbReference>
<dbReference type="Gene3D" id="3.30.200.20">
    <property type="entry name" value="Phosphorylase Kinase, domain 1"/>
    <property type="match status" value="1"/>
</dbReference>
<evidence type="ECO:0000256" key="23">
    <source>
        <dbReference type="SAM" id="Phobius"/>
    </source>
</evidence>
<name>A0A835F1Y6_9POAL</name>
<evidence type="ECO:0000256" key="12">
    <source>
        <dbReference type="ARBA" id="ARBA00022741"/>
    </source>
</evidence>
<evidence type="ECO:0000256" key="4">
    <source>
        <dbReference type="ARBA" id="ARBA00010217"/>
    </source>
</evidence>
<dbReference type="InterPro" id="IPR008271">
    <property type="entry name" value="Ser/Thr_kinase_AS"/>
</dbReference>
<dbReference type="GO" id="GO:1901001">
    <property type="term" value="P:negative regulation of response to salt stress"/>
    <property type="evidence" value="ECO:0007669"/>
    <property type="project" value="UniProtKB-ARBA"/>
</dbReference>
<dbReference type="Gene3D" id="1.10.510.10">
    <property type="entry name" value="Transferase(Phosphotransferase) domain 1"/>
    <property type="match status" value="1"/>
</dbReference>
<evidence type="ECO:0000256" key="16">
    <source>
        <dbReference type="ARBA" id="ARBA00023136"/>
    </source>
</evidence>
<dbReference type="PROSITE" id="PS00108">
    <property type="entry name" value="PROTEIN_KINASE_ST"/>
    <property type="match status" value="1"/>
</dbReference>
<evidence type="ECO:0000256" key="13">
    <source>
        <dbReference type="ARBA" id="ARBA00022777"/>
    </source>
</evidence>
<dbReference type="SMART" id="SM00220">
    <property type="entry name" value="S_TKc"/>
    <property type="match status" value="1"/>
</dbReference>
<evidence type="ECO:0000256" key="7">
    <source>
        <dbReference type="ARBA" id="ARBA00022527"/>
    </source>
</evidence>
<comment type="caution">
    <text evidence="25">The sequence shown here is derived from an EMBL/GenBank/DDBJ whole genome shotgun (WGS) entry which is preliminary data.</text>
</comment>
<evidence type="ECO:0000256" key="15">
    <source>
        <dbReference type="ARBA" id="ARBA00022989"/>
    </source>
</evidence>
<dbReference type="EMBL" id="JACEFO010001653">
    <property type="protein sequence ID" value="KAF8725893.1"/>
    <property type="molecule type" value="Genomic_DNA"/>
</dbReference>
<evidence type="ECO:0000256" key="20">
    <source>
        <dbReference type="ARBA" id="ARBA00048977"/>
    </source>
</evidence>
<keyword evidence="8" id="KW-0808">Transferase</keyword>
<evidence type="ECO:0000256" key="11">
    <source>
        <dbReference type="ARBA" id="ARBA00022734"/>
    </source>
</evidence>
<dbReference type="EC" id="2.7.11.1" evidence="5"/>
<keyword evidence="12 21" id="KW-0547">Nucleotide-binding</keyword>
<comment type="catalytic activity">
    <reaction evidence="19">
        <text>L-threonyl-[protein] + ATP = O-phospho-L-threonyl-[protein] + ADP + H(+)</text>
        <dbReference type="Rhea" id="RHEA:46608"/>
        <dbReference type="Rhea" id="RHEA-COMP:11060"/>
        <dbReference type="Rhea" id="RHEA-COMP:11605"/>
        <dbReference type="ChEBI" id="CHEBI:15378"/>
        <dbReference type="ChEBI" id="CHEBI:30013"/>
        <dbReference type="ChEBI" id="CHEBI:30616"/>
        <dbReference type="ChEBI" id="CHEBI:61977"/>
        <dbReference type="ChEBI" id="CHEBI:456216"/>
        <dbReference type="EC" id="2.7.11.1"/>
    </reaction>
    <physiologicalReaction direction="left-to-right" evidence="19">
        <dbReference type="Rhea" id="RHEA:46609"/>
    </physiologicalReaction>
</comment>
<comment type="similarity">
    <text evidence="4">In the C-terminal section; belongs to the protein kinase superfamily. Ser/Thr protein kinase family.</text>
</comment>
<keyword evidence="16 23" id="KW-0472">Membrane</keyword>
<feature type="transmembrane region" description="Helical" evidence="23">
    <location>
        <begin position="282"/>
        <end position="305"/>
    </location>
</feature>
<feature type="compositionally biased region" description="Low complexity" evidence="22">
    <location>
        <begin position="38"/>
        <end position="48"/>
    </location>
</feature>
<keyword evidence="18" id="KW-0325">Glycoprotein</keyword>
<evidence type="ECO:0000256" key="9">
    <source>
        <dbReference type="ARBA" id="ARBA00022692"/>
    </source>
</evidence>
<keyword evidence="7" id="KW-0723">Serine/threonine-protein kinase</keyword>
<feature type="domain" description="Protein kinase" evidence="24">
    <location>
        <begin position="340"/>
        <end position="623"/>
    </location>
</feature>
<dbReference type="AlphaFoldDB" id="A0A835F1Y6"/>
<evidence type="ECO:0000256" key="21">
    <source>
        <dbReference type="PROSITE-ProRule" id="PRU10141"/>
    </source>
</evidence>
<dbReference type="Pfam" id="PF00139">
    <property type="entry name" value="Lectin_legB"/>
    <property type="match status" value="1"/>
</dbReference>
<evidence type="ECO:0000256" key="19">
    <source>
        <dbReference type="ARBA" id="ARBA00048659"/>
    </source>
</evidence>
<evidence type="ECO:0000256" key="17">
    <source>
        <dbReference type="ARBA" id="ARBA00023170"/>
    </source>
</evidence>
<dbReference type="InterPro" id="IPR011009">
    <property type="entry name" value="Kinase-like_dom_sf"/>
</dbReference>
<dbReference type="Pfam" id="PF07714">
    <property type="entry name" value="PK_Tyr_Ser-Thr"/>
    <property type="match status" value="1"/>
</dbReference>
<keyword evidence="26" id="KW-1185">Reference proteome</keyword>
<evidence type="ECO:0000313" key="25">
    <source>
        <dbReference type="EMBL" id="KAF8725893.1"/>
    </source>
</evidence>
<dbReference type="GO" id="GO:0030246">
    <property type="term" value="F:carbohydrate binding"/>
    <property type="evidence" value="ECO:0007669"/>
    <property type="project" value="UniProtKB-KW"/>
</dbReference>
<reference evidence="25" key="1">
    <citation type="submission" date="2020-07" db="EMBL/GenBank/DDBJ databases">
        <title>Genome sequence and genetic diversity analysis of an under-domesticated orphan crop, white fonio (Digitaria exilis).</title>
        <authorList>
            <person name="Bennetzen J.L."/>
            <person name="Chen S."/>
            <person name="Ma X."/>
            <person name="Wang X."/>
            <person name="Yssel A.E.J."/>
            <person name="Chaluvadi S.R."/>
            <person name="Johnson M."/>
            <person name="Gangashetty P."/>
            <person name="Hamidou F."/>
            <person name="Sanogo M.D."/>
            <person name="Zwaenepoel A."/>
            <person name="Wallace J."/>
            <person name="Van De Peer Y."/>
            <person name="Van Deynze A."/>
        </authorList>
    </citation>
    <scope>NUCLEOTIDE SEQUENCE</scope>
    <source>
        <tissue evidence="25">Leaves</tissue>
    </source>
</reference>
<dbReference type="PROSITE" id="PS00107">
    <property type="entry name" value="PROTEIN_KINASE_ATP"/>
    <property type="match status" value="1"/>
</dbReference>
<gene>
    <name evidence="25" type="ORF">HU200_020461</name>
</gene>
<dbReference type="InterPro" id="IPR001220">
    <property type="entry name" value="Legume_lectin_dom"/>
</dbReference>
<dbReference type="PROSITE" id="PS50011">
    <property type="entry name" value="PROTEIN_KINASE_DOM"/>
    <property type="match status" value="1"/>
</dbReference>
<accession>A0A835F1Y6</accession>
<dbReference type="Proteomes" id="UP000636709">
    <property type="component" value="Unassembled WGS sequence"/>
</dbReference>
<sequence>MPSSSALASSSVVSQACATTPATRTLSSPASPAPAPATSPSATRPRSPQKGCFSSPTTRTIKGNAFYPTPLRFKDYSSSPNGTARSFSAAFVFAIVSAYGEEASTDGMAFLIAPKTDLSDAGWAQYMGFLDGAAMDRTFAVELDTYRNAELRDIDSNHAGVHVGGLFSHGGGALTGLSLDSGEAMQAWVDYDGMSKRVNVTLAPMGVAKPSTPLLSDVSDDLSAVLTERAYVGFSAATGPIKTRHCVLAWSFAMDGPARPIDFTKMPKLPRSGRSNKTLKTMALPIAAASALVLLATCAITLLLWRRRRLKYAELREDWEVEFGPHRFSYKDLFHATGGFKSNNILGAGGFGKVYKGVLPKSRSEVAVKRVSHESSQGIKEFISEVVSIGHLRHRNLVQLLGYCRRKGELLLVYEYMPNGSLDRYLYGGGDKPVLGWAHRFQIIKDVASAVFYLHEKWEQVVIHRDIKASNVLLDGGMTAHLGDFGLARLHDHGADLQATTHVVGTMGYIAPELARTGRASPLTDVFAFGVFLLEVACGRQPVSNGGVRHGRRTLLVDRVLECWRAGELLETVDARLRGGYDADEARLVLTLGLMCSHPFPGERPAMRQVVQCLDGDAPLPELTPADLSLLTMIERGIVRQAMPVVVGEQHWDDVDRHLSWKMMVHSLQLAF</sequence>
<evidence type="ECO:0000256" key="6">
    <source>
        <dbReference type="ARBA" id="ARBA00022475"/>
    </source>
</evidence>
<feature type="binding site" evidence="21">
    <location>
        <position position="369"/>
    </location>
    <ligand>
        <name>ATP</name>
        <dbReference type="ChEBI" id="CHEBI:30616"/>
    </ligand>
</feature>
<comment type="catalytic activity">
    <reaction evidence="20">
        <text>L-seryl-[protein] + ATP = O-phospho-L-seryl-[protein] + ADP + H(+)</text>
        <dbReference type="Rhea" id="RHEA:17989"/>
        <dbReference type="Rhea" id="RHEA-COMP:9863"/>
        <dbReference type="Rhea" id="RHEA-COMP:11604"/>
        <dbReference type="ChEBI" id="CHEBI:15378"/>
        <dbReference type="ChEBI" id="CHEBI:29999"/>
        <dbReference type="ChEBI" id="CHEBI:30616"/>
        <dbReference type="ChEBI" id="CHEBI:83421"/>
        <dbReference type="ChEBI" id="CHEBI:456216"/>
        <dbReference type="EC" id="2.7.11.1"/>
    </reaction>
    <physiologicalReaction direction="left-to-right" evidence="20">
        <dbReference type="Rhea" id="RHEA:17990"/>
    </physiologicalReaction>
</comment>
<evidence type="ECO:0000313" key="26">
    <source>
        <dbReference type="Proteomes" id="UP000636709"/>
    </source>
</evidence>
<keyword evidence="6" id="KW-1003">Cell membrane</keyword>
<keyword evidence="9 23" id="KW-0812">Transmembrane</keyword>
<proteinExistence type="inferred from homology"/>
<dbReference type="InterPro" id="IPR000719">
    <property type="entry name" value="Prot_kinase_dom"/>
</dbReference>
<keyword evidence="17" id="KW-0675">Receptor</keyword>
<evidence type="ECO:0000259" key="24">
    <source>
        <dbReference type="PROSITE" id="PS50011"/>
    </source>
</evidence>
<evidence type="ECO:0000256" key="5">
    <source>
        <dbReference type="ARBA" id="ARBA00012513"/>
    </source>
</evidence>
<dbReference type="GO" id="GO:0004674">
    <property type="term" value="F:protein serine/threonine kinase activity"/>
    <property type="evidence" value="ECO:0007669"/>
    <property type="project" value="UniProtKB-KW"/>
</dbReference>
<dbReference type="CDD" id="cd14066">
    <property type="entry name" value="STKc_IRAK"/>
    <property type="match status" value="1"/>
</dbReference>
<dbReference type="OrthoDB" id="543442at2759"/>
<evidence type="ECO:0000256" key="18">
    <source>
        <dbReference type="ARBA" id="ARBA00023180"/>
    </source>
</evidence>
<feature type="compositionally biased region" description="Low complexity" evidence="22">
    <location>
        <begin position="20"/>
        <end position="30"/>
    </location>
</feature>
<organism evidence="25 26">
    <name type="scientific">Digitaria exilis</name>
    <dbReference type="NCBI Taxonomy" id="1010633"/>
    <lineage>
        <taxon>Eukaryota</taxon>
        <taxon>Viridiplantae</taxon>
        <taxon>Streptophyta</taxon>
        <taxon>Embryophyta</taxon>
        <taxon>Tracheophyta</taxon>
        <taxon>Spermatophyta</taxon>
        <taxon>Magnoliopsida</taxon>
        <taxon>Liliopsida</taxon>
        <taxon>Poales</taxon>
        <taxon>Poaceae</taxon>
        <taxon>PACMAD clade</taxon>
        <taxon>Panicoideae</taxon>
        <taxon>Panicodae</taxon>
        <taxon>Paniceae</taxon>
        <taxon>Anthephorinae</taxon>
        <taxon>Digitaria</taxon>
    </lineage>
</organism>
<dbReference type="FunFam" id="1.10.510.10:FF:000517">
    <property type="entry name" value="Putative receptor kinase Lecrk"/>
    <property type="match status" value="1"/>
</dbReference>
<feature type="compositionally biased region" description="Polar residues" evidence="22">
    <location>
        <begin position="52"/>
        <end position="61"/>
    </location>
</feature>
<keyword evidence="14 21" id="KW-0067">ATP-binding</keyword>